<proteinExistence type="predicted"/>
<dbReference type="AlphaFoldDB" id="A0A0P1INY3"/>
<sequence length="57" mass="6196">MTQALRQRTSRNLSQTSAVLTTSLVLTEADTQQMKAADKFDNTLNPAAVPIRGTAYV</sequence>
<accession>A0A0P1INY3</accession>
<evidence type="ECO:0000313" key="2">
    <source>
        <dbReference type="Proteomes" id="UP000051260"/>
    </source>
</evidence>
<keyword evidence="2" id="KW-1185">Reference proteome</keyword>
<organism evidence="1 2">
    <name type="scientific">Ruegeria denitrificans</name>
    <dbReference type="NCBI Taxonomy" id="1715692"/>
    <lineage>
        <taxon>Bacteria</taxon>
        <taxon>Pseudomonadati</taxon>
        <taxon>Pseudomonadota</taxon>
        <taxon>Alphaproteobacteria</taxon>
        <taxon>Rhodobacterales</taxon>
        <taxon>Roseobacteraceae</taxon>
        <taxon>Ruegeria</taxon>
    </lineage>
</organism>
<reference evidence="2" key="1">
    <citation type="submission" date="2015-09" db="EMBL/GenBank/DDBJ databases">
        <authorList>
            <person name="Rodrigo-Torres L."/>
            <person name="Arahal D.R."/>
        </authorList>
    </citation>
    <scope>NUCLEOTIDE SEQUENCE [LARGE SCALE GENOMIC DNA]</scope>
    <source>
        <strain evidence="2">CECT 5091</strain>
    </source>
</reference>
<dbReference type="Proteomes" id="UP000051260">
    <property type="component" value="Unassembled WGS sequence"/>
</dbReference>
<name>A0A0P1INY3_9RHOB</name>
<gene>
    <name evidence="1" type="ORF">RUE5091_03245</name>
</gene>
<protein>
    <submittedName>
        <fullName evidence="1">Uncharacterized protein</fullName>
    </submittedName>
</protein>
<evidence type="ECO:0000313" key="1">
    <source>
        <dbReference type="EMBL" id="CUK09916.1"/>
    </source>
</evidence>
<dbReference type="EMBL" id="CYUD01000010">
    <property type="protein sequence ID" value="CUK09916.1"/>
    <property type="molecule type" value="Genomic_DNA"/>
</dbReference>